<keyword evidence="1" id="KW-0472">Membrane</keyword>
<protein>
    <submittedName>
        <fullName evidence="2">Uncharacterized protein</fullName>
    </submittedName>
</protein>
<reference evidence="2" key="1">
    <citation type="submission" date="2022-02" db="EMBL/GenBank/DDBJ databases">
        <authorList>
            <person name="King R."/>
        </authorList>
    </citation>
    <scope>NUCLEOTIDE SEQUENCE</scope>
</reference>
<reference evidence="2" key="2">
    <citation type="submission" date="2022-10" db="EMBL/GenBank/DDBJ databases">
        <authorList>
            <consortium name="ENA_rothamsted_submissions"/>
            <consortium name="culmorum"/>
            <person name="King R."/>
        </authorList>
    </citation>
    <scope>NUCLEOTIDE SEQUENCE</scope>
</reference>
<keyword evidence="3" id="KW-1185">Reference proteome</keyword>
<evidence type="ECO:0000313" key="2">
    <source>
        <dbReference type="EMBL" id="CAH1712385.1"/>
    </source>
</evidence>
<dbReference type="EMBL" id="OU899034">
    <property type="protein sequence ID" value="CAH1712385.1"/>
    <property type="molecule type" value="Genomic_DNA"/>
</dbReference>
<name>A0A9P0IPB3_APHGO</name>
<evidence type="ECO:0000313" key="3">
    <source>
        <dbReference type="Proteomes" id="UP001154329"/>
    </source>
</evidence>
<dbReference type="Proteomes" id="UP001154329">
    <property type="component" value="Chromosome 1"/>
</dbReference>
<accession>A0A9P0IPB3</accession>
<organism evidence="2 3">
    <name type="scientific">Aphis gossypii</name>
    <name type="common">Cotton aphid</name>
    <dbReference type="NCBI Taxonomy" id="80765"/>
    <lineage>
        <taxon>Eukaryota</taxon>
        <taxon>Metazoa</taxon>
        <taxon>Ecdysozoa</taxon>
        <taxon>Arthropoda</taxon>
        <taxon>Hexapoda</taxon>
        <taxon>Insecta</taxon>
        <taxon>Pterygota</taxon>
        <taxon>Neoptera</taxon>
        <taxon>Paraneoptera</taxon>
        <taxon>Hemiptera</taxon>
        <taxon>Sternorrhyncha</taxon>
        <taxon>Aphidomorpha</taxon>
        <taxon>Aphidoidea</taxon>
        <taxon>Aphididae</taxon>
        <taxon>Aphidini</taxon>
        <taxon>Aphis</taxon>
        <taxon>Aphis</taxon>
    </lineage>
</organism>
<keyword evidence="1" id="KW-0812">Transmembrane</keyword>
<gene>
    <name evidence="2" type="ORF">APHIGO_LOCUS1977</name>
</gene>
<proteinExistence type="predicted"/>
<feature type="transmembrane region" description="Helical" evidence="1">
    <location>
        <begin position="20"/>
        <end position="38"/>
    </location>
</feature>
<dbReference type="AlphaFoldDB" id="A0A9P0IPB3"/>
<sequence length="154" mass="17330">MLANYFFFLSKMKSSEFKIFIFYVSFVILLSVKSTIILDSNDWPQVKYNHNNDVDSTADFLDELFVNDALVTTTPPEKQTMMIETSSEWTNDFENFEDYPLKNSKIKMASTRTTMTTTTSNTTTMTSTLSPTFMSSLTTSALTITSATTTAGTC</sequence>
<evidence type="ECO:0000256" key="1">
    <source>
        <dbReference type="SAM" id="Phobius"/>
    </source>
</evidence>
<keyword evidence="1" id="KW-1133">Transmembrane helix</keyword>